<dbReference type="RefSeq" id="WP_062801047.1">
    <property type="nucleotide sequence ID" value="NZ_CBCRXS010000023.1"/>
</dbReference>
<gene>
    <name evidence="1" type="ORF">DFJ75_4988</name>
</gene>
<name>A0A495IST7_WILMA</name>
<protein>
    <submittedName>
        <fullName evidence="1">Uncharacterized protein</fullName>
    </submittedName>
</protein>
<sequence>MICWSVTAFTLTDPHNGILIANADTTYTDAHHAAGDAALAALDHLAGHQPNGAPFLTISIDDNPLLLAGAGRDEHGNIDREWLTNAAIHVRDTGTAYSPEPTLY</sequence>
<organism evidence="1 2">
    <name type="scientific">Williamsia marianensis</name>
    <dbReference type="NCBI Taxonomy" id="85044"/>
    <lineage>
        <taxon>Bacteria</taxon>
        <taxon>Bacillati</taxon>
        <taxon>Actinomycetota</taxon>
        <taxon>Actinomycetes</taxon>
        <taxon>Mycobacteriales</taxon>
        <taxon>Nocardiaceae</taxon>
        <taxon>Williamsia</taxon>
    </lineage>
</organism>
<dbReference type="Proteomes" id="UP000274762">
    <property type="component" value="Unassembled WGS sequence"/>
</dbReference>
<proteinExistence type="predicted"/>
<evidence type="ECO:0000313" key="2">
    <source>
        <dbReference type="Proteomes" id="UP000274762"/>
    </source>
</evidence>
<reference evidence="1 2" key="1">
    <citation type="submission" date="2018-10" db="EMBL/GenBank/DDBJ databases">
        <title>Sequencing the genomes of 1000 actinobacteria strains.</title>
        <authorList>
            <person name="Klenk H.-P."/>
        </authorList>
    </citation>
    <scope>NUCLEOTIDE SEQUENCE [LARGE SCALE GENOMIC DNA]</scope>
    <source>
        <strain evidence="1 2">DSM 44343</strain>
    </source>
</reference>
<evidence type="ECO:0000313" key="1">
    <source>
        <dbReference type="EMBL" id="RKR79845.1"/>
    </source>
</evidence>
<dbReference type="EMBL" id="RBKV01000002">
    <property type="protein sequence ID" value="RKR79845.1"/>
    <property type="molecule type" value="Genomic_DNA"/>
</dbReference>
<dbReference type="OrthoDB" id="4578497at2"/>
<accession>A0A495IST7</accession>
<dbReference type="AlphaFoldDB" id="A0A495IST7"/>
<comment type="caution">
    <text evidence="1">The sequence shown here is derived from an EMBL/GenBank/DDBJ whole genome shotgun (WGS) entry which is preliminary data.</text>
</comment>